<feature type="transmembrane region" description="Helical" evidence="2">
    <location>
        <begin position="191"/>
        <end position="212"/>
    </location>
</feature>
<feature type="transmembrane region" description="Helical" evidence="2">
    <location>
        <begin position="115"/>
        <end position="134"/>
    </location>
</feature>
<feature type="transmembrane region" description="Helical" evidence="2">
    <location>
        <begin position="281"/>
        <end position="300"/>
    </location>
</feature>
<accession>A0AAU7C2R2</accession>
<dbReference type="InterPro" id="IPR036259">
    <property type="entry name" value="MFS_trans_sf"/>
</dbReference>
<evidence type="ECO:0000313" key="3">
    <source>
        <dbReference type="EMBL" id="XBG95422.1"/>
    </source>
</evidence>
<feature type="transmembrane region" description="Helical" evidence="2">
    <location>
        <begin position="419"/>
        <end position="441"/>
    </location>
</feature>
<sequence length="463" mass="50910">MDTSLTKNKTDVSYPMLRKIGYGMGEAGSQLLWTLMSSYLTVYYSDVVGLTPIIISTVMLVARILTAFWNPVFGSIAENTHTKWGRYRPYILFGTPFLALFSCLMFLNINGSTTLKAIWCTVTYLVCSILYAMVNGAEMYIPMSMTTVNTERVSLNAVKGIVSNVASVIMSAVTMPMLIFFGGGNSSTSKGYFMVALIFALLSVPCFYICYFSSKEVVSGGSLAQNEKHNVIAEILKSFWKTIKDRDSGMLILAMILFLTGVFGRLGVMLYYFIYIVHKPMLMASFSTAMMLGMLVVNFYTPYLLNHFDKKYVGVLSCVLELVCCVIFFFSKNSLVIVVTGFFYGAFNMVTLVSQGLVGEIIDDRWLRTGVRADGVIGSSIGFAAQIGNTIGGAIGIAILGAVGYVAHADLSQAVLTRMNIVINLGPALCFALAIIPFMMIRMTNKKGRENEAKIKAMTENKQ</sequence>
<organism evidence="3">
    <name type="scientific">Limosilactobacillus allomucosae</name>
    <dbReference type="NCBI Taxonomy" id="3142938"/>
    <lineage>
        <taxon>Bacteria</taxon>
        <taxon>Bacillati</taxon>
        <taxon>Bacillota</taxon>
        <taxon>Bacilli</taxon>
        <taxon>Lactobacillales</taxon>
        <taxon>Lactobacillaceae</taxon>
        <taxon>Limosilactobacillus</taxon>
    </lineage>
</organism>
<dbReference type="KEGG" id="lalo:ABC765_10325"/>
<dbReference type="InterPro" id="IPR001927">
    <property type="entry name" value="Na/Gal_symport"/>
</dbReference>
<feature type="transmembrane region" description="Helical" evidence="2">
    <location>
        <begin position="20"/>
        <end position="41"/>
    </location>
</feature>
<proteinExistence type="predicted"/>
<dbReference type="NCBIfam" id="TIGR00792">
    <property type="entry name" value="gph"/>
    <property type="match status" value="1"/>
</dbReference>
<feature type="transmembrane region" description="Helical" evidence="2">
    <location>
        <begin position="155"/>
        <end position="179"/>
    </location>
</feature>
<feature type="transmembrane region" description="Helical" evidence="2">
    <location>
        <begin position="342"/>
        <end position="362"/>
    </location>
</feature>
<feature type="transmembrane region" description="Helical" evidence="2">
    <location>
        <begin position="90"/>
        <end position="109"/>
    </location>
</feature>
<dbReference type="PANTHER" id="PTHR11328:SF24">
    <property type="entry name" value="MAJOR FACILITATOR SUPERFAMILY (MFS) PROFILE DOMAIN-CONTAINING PROTEIN"/>
    <property type="match status" value="1"/>
</dbReference>
<dbReference type="SUPFAM" id="SSF103473">
    <property type="entry name" value="MFS general substrate transporter"/>
    <property type="match status" value="1"/>
</dbReference>
<dbReference type="InterPro" id="IPR039672">
    <property type="entry name" value="MFS_2"/>
</dbReference>
<dbReference type="AlphaFoldDB" id="A0AAU7C2R2"/>
<dbReference type="GO" id="GO:0005886">
    <property type="term" value="C:plasma membrane"/>
    <property type="evidence" value="ECO:0007669"/>
    <property type="project" value="TreeGrafter"/>
</dbReference>
<feature type="transmembrane region" description="Helical" evidence="2">
    <location>
        <begin position="312"/>
        <end position="330"/>
    </location>
</feature>
<dbReference type="GO" id="GO:0008643">
    <property type="term" value="P:carbohydrate transport"/>
    <property type="evidence" value="ECO:0007669"/>
    <property type="project" value="InterPro"/>
</dbReference>
<dbReference type="GO" id="GO:0006814">
    <property type="term" value="P:sodium ion transport"/>
    <property type="evidence" value="ECO:0007669"/>
    <property type="project" value="InterPro"/>
</dbReference>
<dbReference type="RefSeq" id="WP_347980392.1">
    <property type="nucleotide sequence ID" value="NZ_CP154878.1"/>
</dbReference>
<reference evidence="3" key="1">
    <citation type="submission" date="2024-04" db="EMBL/GenBank/DDBJ databases">
        <title>Limosilactobacillus allomucosae sp. nov., a novel species isolated from wild boar faecal samples as a potential probiotics for domestic pigs.</title>
        <authorList>
            <person name="Chen B."/>
        </authorList>
    </citation>
    <scope>NUCLEOTIDE SEQUENCE</scope>
    <source>
        <strain evidence="3">WILCCON 0051</strain>
    </source>
</reference>
<protein>
    <submittedName>
        <fullName evidence="3">Glycoside-pentoside-hexuronide (GPH):cation symporter</fullName>
    </submittedName>
</protein>
<feature type="transmembrane region" description="Helical" evidence="2">
    <location>
        <begin position="47"/>
        <end position="69"/>
    </location>
</feature>
<evidence type="ECO:0000256" key="2">
    <source>
        <dbReference type="SAM" id="Phobius"/>
    </source>
</evidence>
<dbReference type="Gene3D" id="1.20.1250.20">
    <property type="entry name" value="MFS general substrate transporter like domains"/>
    <property type="match status" value="2"/>
</dbReference>
<dbReference type="GO" id="GO:0015293">
    <property type="term" value="F:symporter activity"/>
    <property type="evidence" value="ECO:0007669"/>
    <property type="project" value="InterPro"/>
</dbReference>
<dbReference type="CDD" id="cd17332">
    <property type="entry name" value="MFS_MelB_like"/>
    <property type="match status" value="1"/>
</dbReference>
<keyword evidence="2" id="KW-0812">Transmembrane</keyword>
<name>A0AAU7C2R2_9LACO</name>
<dbReference type="EMBL" id="CP154878">
    <property type="protein sequence ID" value="XBG95422.1"/>
    <property type="molecule type" value="Genomic_DNA"/>
</dbReference>
<feature type="transmembrane region" description="Helical" evidence="2">
    <location>
        <begin position="251"/>
        <end position="275"/>
    </location>
</feature>
<evidence type="ECO:0000256" key="1">
    <source>
        <dbReference type="ARBA" id="ARBA00022597"/>
    </source>
</evidence>
<keyword evidence="2" id="KW-0472">Membrane</keyword>
<dbReference type="PANTHER" id="PTHR11328">
    <property type="entry name" value="MAJOR FACILITATOR SUPERFAMILY DOMAIN-CONTAINING PROTEIN"/>
    <property type="match status" value="1"/>
</dbReference>
<dbReference type="Pfam" id="PF13347">
    <property type="entry name" value="MFS_2"/>
    <property type="match status" value="1"/>
</dbReference>
<keyword evidence="1" id="KW-0813">Transport</keyword>
<feature type="transmembrane region" description="Helical" evidence="2">
    <location>
        <begin position="383"/>
        <end position="407"/>
    </location>
</feature>
<gene>
    <name evidence="3" type="ORF">ABC765_10325</name>
</gene>
<keyword evidence="1" id="KW-0762">Sugar transport</keyword>
<keyword evidence="2" id="KW-1133">Transmembrane helix</keyword>